<evidence type="ECO:0000256" key="4">
    <source>
        <dbReference type="ARBA" id="ARBA00023125"/>
    </source>
</evidence>
<evidence type="ECO:0000313" key="8">
    <source>
        <dbReference type="Proteomes" id="UP000326912"/>
    </source>
</evidence>
<evidence type="ECO:0000256" key="2">
    <source>
        <dbReference type="ARBA" id="ARBA00010961"/>
    </source>
</evidence>
<evidence type="ECO:0000313" key="7">
    <source>
        <dbReference type="EMBL" id="GER87315.1"/>
    </source>
</evidence>
<comment type="caution">
    <text evidence="7">The sequence shown here is derived from an EMBL/GenBank/DDBJ whole genome shotgun (WGS) entry which is preliminary data.</text>
</comment>
<keyword evidence="8" id="KW-1185">Reference proteome</keyword>
<dbReference type="GO" id="GO:0006313">
    <property type="term" value="P:DNA transposition"/>
    <property type="evidence" value="ECO:0007669"/>
    <property type="project" value="UniProtKB-UniRule"/>
</dbReference>
<dbReference type="GO" id="GO:0004803">
    <property type="term" value="F:transposase activity"/>
    <property type="evidence" value="ECO:0007669"/>
    <property type="project" value="UniProtKB-UniRule"/>
</dbReference>
<dbReference type="PANTHER" id="PTHR33217:SF8">
    <property type="entry name" value="MUTATOR FAMILY TRANSPOSASE"/>
    <property type="match status" value="1"/>
</dbReference>
<dbReference type="RefSeq" id="WP_151755330.1">
    <property type="nucleotide sequence ID" value="NZ_BKZW01000001.1"/>
</dbReference>
<dbReference type="GO" id="GO:0003677">
    <property type="term" value="F:DNA binding"/>
    <property type="evidence" value="ECO:0007669"/>
    <property type="project" value="UniProtKB-UniRule"/>
</dbReference>
<evidence type="ECO:0000256" key="5">
    <source>
        <dbReference type="ARBA" id="ARBA00023172"/>
    </source>
</evidence>
<keyword evidence="3 6" id="KW-0815">Transposition</keyword>
<accession>A0A5J4KI03</accession>
<sequence length="437" mass="50456">MLQTVQEQARAAARAAIKPILEAFLEAEVSVKLGREKGESRRISGQPRPIDWQCGHCGCIDANQMTRDGHYRRSLSTGWGHLSDVRVPMLECQACQHDVVCHFAIVEKYRRFWMDLDQDVLFGSGFCQSLRQLQERWSATVEGSVGLRTLNERINQIEPLVAHVHTEPISDVPPVIQLDGIWITIQSQQEKIKPDARKRQRRQRSGKKMVVLVAIGFWLDGRREVLDWQIARSEGHQKWEVLVHRLWKRGCQPEQGLQLVVRDGSGGLGEALALVYGATVPEQRCIFHKLQNVATKCRSELKGKDNHDLRKQLMEQAAAVYQAENASDACKRLVQWSKQWRERAPQSVATFERDFEQTLVFYAIIGLAPQWMRTTSLLERTNRELRRKFFQAVTFGSQRGAEVAIYLQVRRLHARWTGESWWKTSHDLFFEVWNLNP</sequence>
<comment type="similarity">
    <text evidence="2 6">Belongs to the transposase mutator family.</text>
</comment>
<evidence type="ECO:0000256" key="3">
    <source>
        <dbReference type="ARBA" id="ARBA00022578"/>
    </source>
</evidence>
<dbReference type="Proteomes" id="UP000326912">
    <property type="component" value="Unassembled WGS sequence"/>
</dbReference>
<protein>
    <recommendedName>
        <fullName evidence="6">Mutator family transposase</fullName>
    </recommendedName>
</protein>
<evidence type="ECO:0000256" key="6">
    <source>
        <dbReference type="RuleBase" id="RU365089"/>
    </source>
</evidence>
<dbReference type="PANTHER" id="PTHR33217">
    <property type="entry name" value="TRANSPOSASE FOR INSERTION SEQUENCE ELEMENT IS1081"/>
    <property type="match status" value="1"/>
</dbReference>
<gene>
    <name evidence="7" type="ORF">KDW_14770</name>
</gene>
<organism evidence="7 8">
    <name type="scientific">Dictyobacter vulcani</name>
    <dbReference type="NCBI Taxonomy" id="2607529"/>
    <lineage>
        <taxon>Bacteria</taxon>
        <taxon>Bacillati</taxon>
        <taxon>Chloroflexota</taxon>
        <taxon>Ktedonobacteria</taxon>
        <taxon>Ktedonobacterales</taxon>
        <taxon>Dictyobacteraceae</taxon>
        <taxon>Dictyobacter</taxon>
    </lineage>
</organism>
<dbReference type="EMBL" id="BKZW01000001">
    <property type="protein sequence ID" value="GER87315.1"/>
    <property type="molecule type" value="Genomic_DNA"/>
</dbReference>
<keyword evidence="4 6" id="KW-0238">DNA-binding</keyword>
<keyword evidence="5 6" id="KW-0233">DNA recombination</keyword>
<name>A0A5J4KI03_9CHLR</name>
<dbReference type="AlphaFoldDB" id="A0A5J4KI03"/>
<comment type="function">
    <text evidence="1 6">Required for the transposition of the insertion element.</text>
</comment>
<proteinExistence type="inferred from homology"/>
<keyword evidence="6" id="KW-0814">Transposable element</keyword>
<evidence type="ECO:0000256" key="1">
    <source>
        <dbReference type="ARBA" id="ARBA00002190"/>
    </source>
</evidence>
<dbReference type="InterPro" id="IPR001207">
    <property type="entry name" value="Transposase_mutator"/>
</dbReference>
<dbReference type="Pfam" id="PF00872">
    <property type="entry name" value="Transposase_mut"/>
    <property type="match status" value="1"/>
</dbReference>
<reference evidence="7 8" key="1">
    <citation type="submission" date="2019-10" db="EMBL/GenBank/DDBJ databases">
        <title>Dictyobacter vulcani sp. nov., within the class Ktedonobacteria, isolated from soil of volcanic Mt. Zao.</title>
        <authorList>
            <person name="Zheng Y."/>
            <person name="Wang C.M."/>
            <person name="Sakai Y."/>
            <person name="Abe K."/>
            <person name="Yokota A."/>
            <person name="Yabe S."/>
        </authorList>
    </citation>
    <scope>NUCLEOTIDE SEQUENCE [LARGE SCALE GENOMIC DNA]</scope>
    <source>
        <strain evidence="7 8">W12</strain>
    </source>
</reference>